<dbReference type="OrthoDB" id="85585at2157"/>
<keyword evidence="3" id="KW-0479">Metal-binding</keyword>
<evidence type="ECO:0008006" key="8">
    <source>
        <dbReference type="Google" id="ProtNLM"/>
    </source>
</evidence>
<evidence type="ECO:0000313" key="6">
    <source>
        <dbReference type="EMBL" id="ASJ02216.1"/>
    </source>
</evidence>
<dbReference type="KEGG" id="tprf:A3L09_02505"/>
<keyword evidence="2" id="KW-0540">Nuclease</keyword>
<accession>A0A2Z2M930</accession>
<evidence type="ECO:0000256" key="5">
    <source>
        <dbReference type="ARBA" id="ARBA00022842"/>
    </source>
</evidence>
<evidence type="ECO:0000256" key="3">
    <source>
        <dbReference type="ARBA" id="ARBA00022723"/>
    </source>
</evidence>
<organism evidence="6 7">
    <name type="scientific">Thermococcus profundus</name>
    <dbReference type="NCBI Taxonomy" id="49899"/>
    <lineage>
        <taxon>Archaea</taxon>
        <taxon>Methanobacteriati</taxon>
        <taxon>Methanobacteriota</taxon>
        <taxon>Thermococci</taxon>
        <taxon>Thermococcales</taxon>
        <taxon>Thermococcaceae</taxon>
        <taxon>Thermococcus</taxon>
    </lineage>
</organism>
<keyword evidence="5" id="KW-0460">Magnesium</keyword>
<dbReference type="SUPFAM" id="SSF88723">
    <property type="entry name" value="PIN domain-like"/>
    <property type="match status" value="1"/>
</dbReference>
<dbReference type="EMBL" id="CP014862">
    <property type="protein sequence ID" value="ASJ02216.1"/>
    <property type="molecule type" value="Genomic_DNA"/>
</dbReference>
<name>A0A2Z2M930_THEPR</name>
<keyword evidence="1" id="KW-1277">Toxin-antitoxin system</keyword>
<evidence type="ECO:0000256" key="4">
    <source>
        <dbReference type="ARBA" id="ARBA00022801"/>
    </source>
</evidence>
<sequence length="162" mass="18712">MRRLPKRVVFDPPALVEINRKRNRDILEFILAEFEVFVPFPSLHAYFLGKAYLGRNVEEDLSSFEEIYRTIYPDRDLLIKLVTVESSLIKEGVFMPLEDLLTGVSAIMVEGLLVSTEPERFKPLKKYGLDCVSLEKFFEEVSELAKEEIKKKRLGVEIGTVK</sequence>
<dbReference type="GO" id="GO:0016787">
    <property type="term" value="F:hydrolase activity"/>
    <property type="evidence" value="ECO:0007669"/>
    <property type="project" value="UniProtKB-KW"/>
</dbReference>
<dbReference type="InterPro" id="IPR029060">
    <property type="entry name" value="PIN-like_dom_sf"/>
</dbReference>
<dbReference type="Proteomes" id="UP000250179">
    <property type="component" value="Chromosome"/>
</dbReference>
<dbReference type="CDD" id="cd18730">
    <property type="entry name" value="PIN_PH0500-like"/>
    <property type="match status" value="1"/>
</dbReference>
<dbReference type="InterPro" id="IPR051749">
    <property type="entry name" value="PINc/VapC_TA_RNase"/>
</dbReference>
<dbReference type="GO" id="GO:0046872">
    <property type="term" value="F:metal ion binding"/>
    <property type="evidence" value="ECO:0007669"/>
    <property type="project" value="UniProtKB-KW"/>
</dbReference>
<dbReference type="RefSeq" id="WP_088857480.1">
    <property type="nucleotide sequence ID" value="NZ_CP014862.1"/>
</dbReference>
<evidence type="ECO:0000313" key="7">
    <source>
        <dbReference type="Proteomes" id="UP000250179"/>
    </source>
</evidence>
<reference evidence="6 7" key="1">
    <citation type="submission" date="2016-03" db="EMBL/GenBank/DDBJ databases">
        <title>Complete genome sequence of Thermococcus profundus strain DT5432.</title>
        <authorList>
            <person name="Oger P.M."/>
        </authorList>
    </citation>
    <scope>NUCLEOTIDE SEQUENCE [LARGE SCALE GENOMIC DNA]</scope>
    <source>
        <strain evidence="6 7">DT 5432</strain>
    </source>
</reference>
<dbReference type="GO" id="GO:0004540">
    <property type="term" value="F:RNA nuclease activity"/>
    <property type="evidence" value="ECO:0007669"/>
    <property type="project" value="TreeGrafter"/>
</dbReference>
<dbReference type="PANTHER" id="PTHR42740">
    <property type="entry name" value="RIBONUCLEASE VAPC3"/>
    <property type="match status" value="1"/>
</dbReference>
<dbReference type="PANTHER" id="PTHR42740:SF2">
    <property type="entry name" value="RIBONUCLEASE VAPC1"/>
    <property type="match status" value="1"/>
</dbReference>
<dbReference type="Gene3D" id="3.40.50.1010">
    <property type="entry name" value="5'-nuclease"/>
    <property type="match status" value="1"/>
</dbReference>
<dbReference type="GeneID" id="33319246"/>
<keyword evidence="4" id="KW-0378">Hydrolase</keyword>
<gene>
    <name evidence="6" type="ORF">A3L09_02505</name>
</gene>
<proteinExistence type="predicted"/>
<evidence type="ECO:0000256" key="2">
    <source>
        <dbReference type="ARBA" id="ARBA00022722"/>
    </source>
</evidence>
<protein>
    <recommendedName>
        <fullName evidence="8">PIN domain-containing protein</fullName>
    </recommendedName>
</protein>
<keyword evidence="7" id="KW-1185">Reference proteome</keyword>
<evidence type="ECO:0000256" key="1">
    <source>
        <dbReference type="ARBA" id="ARBA00022649"/>
    </source>
</evidence>
<dbReference type="AlphaFoldDB" id="A0A2Z2M930"/>